<comment type="caution">
    <text evidence="2">The sequence shown here is derived from an EMBL/GenBank/DDBJ whole genome shotgun (WGS) entry which is preliminary data.</text>
</comment>
<dbReference type="GO" id="GO:0005975">
    <property type="term" value="P:carbohydrate metabolic process"/>
    <property type="evidence" value="ECO:0007669"/>
    <property type="project" value="InterPro"/>
</dbReference>
<dbReference type="CDD" id="cd02955">
    <property type="entry name" value="SSP411"/>
    <property type="match status" value="1"/>
</dbReference>
<dbReference type="InterPro" id="IPR008928">
    <property type="entry name" value="6-hairpin_glycosidase_sf"/>
</dbReference>
<dbReference type="OrthoDB" id="9762614at2"/>
<dbReference type="InterPro" id="IPR036249">
    <property type="entry name" value="Thioredoxin-like_sf"/>
</dbReference>
<proteinExistence type="predicted"/>
<dbReference type="Gene3D" id="3.40.30.10">
    <property type="entry name" value="Glutaredoxin"/>
    <property type="match status" value="1"/>
</dbReference>
<feature type="domain" description="Spermatogenesis-associated protein 20-like TRX" evidence="1">
    <location>
        <begin position="3"/>
        <end position="117"/>
    </location>
</feature>
<organism evidence="2 3">
    <name type="scientific">Alicyclobacillus sacchari</name>
    <dbReference type="NCBI Taxonomy" id="392010"/>
    <lineage>
        <taxon>Bacteria</taxon>
        <taxon>Bacillati</taxon>
        <taxon>Bacillota</taxon>
        <taxon>Bacilli</taxon>
        <taxon>Bacillales</taxon>
        <taxon>Alicyclobacillaceae</taxon>
        <taxon>Alicyclobacillus</taxon>
    </lineage>
</organism>
<sequence length="637" mass="72017">MPTCHWCHVMAHESFEDEQVAQYLNQHYVSIKVDREERPDIDHIYMTYCQAVTGEGGWPLTVIMTPDGHPFFAGTYFPKNARYGRPGLLEILHAMHERWNTQRDKLVSASAQLVSRMQPIFAAMPGEIDGKQAARQAASSLRDRFDTAYGGFTDAPKFPALHQIMFLLRYSRFASDPAAQEMALHTLDAIMKGGIADHVGGGIARYSTDAFWRVPHFEKMLYDNALAVAAYTEAYQVTKEAKYRRFVEHIIGFIERALTSPEGAFYSALDADSEGQEGRFYVWRPEDVMAALGDEDGDLYCAFYDITEEGNFEGYSVPNYVDRDIAAFAAARNMSVHELWRRLDDANRRLYEWREHREHPGLDDKVLTAWNALAISGLAKAGAVFADEHWLGLAVRAAQALERLLVRKPDGRLLARYRDGDANVFAYADDHAYLIAAYLDLYEATLDPFYLRRAQHWQSILDTLFWDADDGGYYLYGRDAERLIAHPKAVYDGATPSANSVSAHNLLRLYALVGDVAYADRLDRLLRAFGAWLMEAPVDHVWLVTAAMLRDVGSTEVVWSAAQGEEDVQTLMATFHPEFLPEAVLLTPDVRPTEQTSYPPAEDKPLIYVCRNFHCERPQEDVAATIVNLVSHPPHLT</sequence>
<dbReference type="InterPro" id="IPR024705">
    <property type="entry name" value="Ssp411"/>
</dbReference>
<dbReference type="PANTHER" id="PTHR42899:SF1">
    <property type="entry name" value="SPERMATOGENESIS-ASSOCIATED PROTEIN 20"/>
    <property type="match status" value="1"/>
</dbReference>
<reference evidence="2 3" key="1">
    <citation type="submission" date="2019-03" db="EMBL/GenBank/DDBJ databases">
        <title>Genomic Encyclopedia of Type Strains, Phase IV (KMG-IV): sequencing the most valuable type-strain genomes for metagenomic binning, comparative biology and taxonomic classification.</title>
        <authorList>
            <person name="Goeker M."/>
        </authorList>
    </citation>
    <scope>NUCLEOTIDE SEQUENCE [LARGE SCALE GENOMIC DNA]</scope>
    <source>
        <strain evidence="2 3">DSM 17974</strain>
    </source>
</reference>
<evidence type="ECO:0000313" key="3">
    <source>
        <dbReference type="Proteomes" id="UP000294581"/>
    </source>
</evidence>
<evidence type="ECO:0000259" key="1">
    <source>
        <dbReference type="Pfam" id="PF03190"/>
    </source>
</evidence>
<dbReference type="PIRSF" id="PIRSF006402">
    <property type="entry name" value="UCP006402_thioredoxin"/>
    <property type="match status" value="1"/>
</dbReference>
<accession>A0A4R8LNS4</accession>
<dbReference type="AlphaFoldDB" id="A0A4R8LNS4"/>
<dbReference type="Proteomes" id="UP000294581">
    <property type="component" value="Unassembled WGS sequence"/>
</dbReference>
<protein>
    <recommendedName>
        <fullName evidence="1">Spermatogenesis-associated protein 20-like TRX domain-containing protein</fullName>
    </recommendedName>
</protein>
<dbReference type="EMBL" id="SORF01000005">
    <property type="protein sequence ID" value="TDY47938.1"/>
    <property type="molecule type" value="Genomic_DNA"/>
</dbReference>
<keyword evidence="3" id="KW-1185">Reference proteome</keyword>
<dbReference type="SUPFAM" id="SSF52833">
    <property type="entry name" value="Thioredoxin-like"/>
    <property type="match status" value="1"/>
</dbReference>
<dbReference type="PANTHER" id="PTHR42899">
    <property type="entry name" value="SPERMATOGENESIS-ASSOCIATED PROTEIN 20"/>
    <property type="match status" value="1"/>
</dbReference>
<dbReference type="InterPro" id="IPR012341">
    <property type="entry name" value="6hp_glycosidase-like_sf"/>
</dbReference>
<name>A0A4R8LNS4_9BACL</name>
<dbReference type="SUPFAM" id="SSF48208">
    <property type="entry name" value="Six-hairpin glycosidases"/>
    <property type="match status" value="1"/>
</dbReference>
<dbReference type="Pfam" id="PF03190">
    <property type="entry name" value="Thioredox_DsbH"/>
    <property type="match status" value="1"/>
</dbReference>
<gene>
    <name evidence="2" type="ORF">C7445_105117</name>
</gene>
<dbReference type="Gene3D" id="1.50.10.10">
    <property type="match status" value="2"/>
</dbReference>
<dbReference type="InterPro" id="IPR004879">
    <property type="entry name" value="Ssp411-like_TRX"/>
</dbReference>
<evidence type="ECO:0000313" key="2">
    <source>
        <dbReference type="EMBL" id="TDY47938.1"/>
    </source>
</evidence>